<feature type="compositionally biased region" description="Basic and acidic residues" evidence="1">
    <location>
        <begin position="319"/>
        <end position="340"/>
    </location>
</feature>
<dbReference type="KEGG" id="ang:An14g06230"/>
<sequence>MDTLETPSDSLKRSMNKRLSLSAPFSSVNAGLAASLGVRDIAKHHDSRRNTILLPKDVAAPQRPAQDLISADKGSRLIGLKTLFRSRKSQHLRLESGSSGLSGKPIIVVEEGYNEDHTATGHLENQQSVGLQVTQSSNLLKGDADRKVSDKTVYSLSSDLTSVTVCHDPSKRTSMPIALVDQDCLHHNPYSDIQEASHSTAQSSVNLEDLKGATSYSSRQHSSERSGASGLSTCPIRTTEKPENPFTHTRSYRSRGSSRQSSDFAASLDDSYALAQGDRHAAIIAFNELASRLRLEPLEVDETLSTHGGAEWGQVPAERSPDSRQSHTATGDDHPRRRDKFYGRIRTMRSTLQLGSSDAPRKRTLRRMRTFASLSRRSADMTSLKGKPLEDLARLGGYNLLSLPADFAPTKLRLPVCFVAIITYLGCFGRNPQCSTRILYPSQAIGLLTSYIAPTVRNVFVDAGDPKLAARTYDYYANQVHSAEKQQDKIQMTVASGTMPANVVDPLNRDGDSGDAIRVLSVAWAFKALLSGLPGGILGSGRLYRVLVQICQGHLTSEPMERRRSCLGGLSPRGYVKVKAMSLAILALSDSMQLNLICGVFGLSALLLHETQRLIELERQGFRGSVCRASIGSGLLNLDRLSGVLAPLLTEREGEETHEDTFRAIQREIEGQRVAAMLIGSWRGFVLFLVYLPPKEESGANQDPDISSSKQNDTHTHKSERKKKQIMKPKIVTLILEQAGKLQATVGLLLVQPQYKIND</sequence>
<dbReference type="RefSeq" id="XP_059606452.1">
    <property type="nucleotide sequence ID" value="XM_059744347.1"/>
</dbReference>
<feature type="region of interest" description="Disordered" evidence="1">
    <location>
        <begin position="697"/>
        <end position="724"/>
    </location>
</feature>
<protein>
    <submittedName>
        <fullName evidence="2">Uncharacterized protein</fullName>
    </submittedName>
</protein>
<organism evidence="2">
    <name type="scientific">Aspergillus niger</name>
    <dbReference type="NCBI Taxonomy" id="5061"/>
    <lineage>
        <taxon>Eukaryota</taxon>
        <taxon>Fungi</taxon>
        <taxon>Dikarya</taxon>
        <taxon>Ascomycota</taxon>
        <taxon>Pezizomycotina</taxon>
        <taxon>Eurotiomycetes</taxon>
        <taxon>Eurotiomycetidae</taxon>
        <taxon>Eurotiales</taxon>
        <taxon>Aspergillaceae</taxon>
        <taxon>Aspergillus</taxon>
        <taxon>Aspergillus subgen. Circumdati</taxon>
    </lineage>
</organism>
<accession>A0AAJ8BZW2</accession>
<name>A0AAJ8BZW2_ASPNG</name>
<gene>
    <name evidence="2" type="ORF">An14g06230</name>
</gene>
<evidence type="ECO:0000313" key="2">
    <source>
        <dbReference type="RefSeq" id="XP_059606452.1"/>
    </source>
</evidence>
<dbReference type="GeneID" id="4987481"/>
<feature type="region of interest" description="Disordered" evidence="1">
    <location>
        <begin position="213"/>
        <end position="262"/>
    </location>
</feature>
<evidence type="ECO:0000256" key="1">
    <source>
        <dbReference type="SAM" id="MobiDB-lite"/>
    </source>
</evidence>
<reference evidence="2" key="1">
    <citation type="submission" date="2025-02" db="EMBL/GenBank/DDBJ databases">
        <authorList>
            <consortium name="NCBI Genome Project"/>
        </authorList>
    </citation>
    <scope>NUCLEOTIDE SEQUENCE</scope>
</reference>
<reference evidence="2" key="2">
    <citation type="submission" date="2025-08" db="UniProtKB">
        <authorList>
            <consortium name="RefSeq"/>
        </authorList>
    </citation>
    <scope>IDENTIFICATION</scope>
</reference>
<dbReference type="VEuPathDB" id="FungiDB:An14g06230"/>
<dbReference type="AlphaFoldDB" id="A0AAJ8BZW2"/>
<proteinExistence type="predicted"/>
<feature type="compositionally biased region" description="Polar residues" evidence="1">
    <location>
        <begin position="699"/>
        <end position="711"/>
    </location>
</feature>
<feature type="compositionally biased region" description="Low complexity" evidence="1">
    <location>
        <begin position="215"/>
        <end position="229"/>
    </location>
</feature>
<feature type="region of interest" description="Disordered" evidence="1">
    <location>
        <begin position="306"/>
        <end position="340"/>
    </location>
</feature>